<dbReference type="Pfam" id="PF01138">
    <property type="entry name" value="RNase_PH"/>
    <property type="match status" value="1"/>
</dbReference>
<protein>
    <recommendedName>
        <fullName evidence="9">Ribosomal RNA-processing protein 43</fullName>
    </recommendedName>
</protein>
<evidence type="ECO:0000256" key="6">
    <source>
        <dbReference type="ARBA" id="ARBA00022835"/>
    </source>
</evidence>
<accession>A0A8B8FXG3</accession>
<evidence type="ECO:0000259" key="11">
    <source>
        <dbReference type="Pfam" id="PF03725"/>
    </source>
</evidence>
<dbReference type="GO" id="GO:0000467">
    <property type="term" value="P:exonucleolytic trimming to generate mature 3'-end of 5.8S rRNA from tricistronic rRNA transcript (SSU-rRNA, 5.8S rRNA, LSU-rRNA)"/>
    <property type="evidence" value="ECO:0007669"/>
    <property type="project" value="TreeGrafter"/>
</dbReference>
<feature type="domain" description="Exoribonuclease phosphorolytic" evidence="11">
    <location>
        <begin position="189"/>
        <end position="253"/>
    </location>
</feature>
<dbReference type="OrthoDB" id="45882at2759"/>
<dbReference type="GO" id="GO:0071038">
    <property type="term" value="P:TRAMP-dependent tRNA surveillance pathway"/>
    <property type="evidence" value="ECO:0007669"/>
    <property type="project" value="TreeGrafter"/>
</dbReference>
<dbReference type="InterPro" id="IPR020568">
    <property type="entry name" value="Ribosomal_Su5_D2-typ_SF"/>
</dbReference>
<dbReference type="GO" id="GO:0000176">
    <property type="term" value="C:nuclear exosome (RNase complex)"/>
    <property type="evidence" value="ECO:0007669"/>
    <property type="project" value="TreeGrafter"/>
</dbReference>
<feature type="domain" description="Exoribonuclease phosphorolytic" evidence="10">
    <location>
        <begin position="31"/>
        <end position="165"/>
    </location>
</feature>
<dbReference type="InterPro" id="IPR001247">
    <property type="entry name" value="ExoRNase_PH_dom1"/>
</dbReference>
<evidence type="ECO:0000313" key="12">
    <source>
        <dbReference type="Proteomes" id="UP000694846"/>
    </source>
</evidence>
<dbReference type="GO" id="GO:0071035">
    <property type="term" value="P:nuclear polyadenylation-dependent rRNA catabolic process"/>
    <property type="evidence" value="ECO:0007669"/>
    <property type="project" value="TreeGrafter"/>
</dbReference>
<dbReference type="GO" id="GO:0034476">
    <property type="term" value="P:U5 snRNA 3'-end processing"/>
    <property type="evidence" value="ECO:0007669"/>
    <property type="project" value="TreeGrafter"/>
</dbReference>
<dbReference type="PANTHER" id="PTHR11097:SF9">
    <property type="entry name" value="EXOSOME COMPLEX COMPONENT RRP43"/>
    <property type="match status" value="1"/>
</dbReference>
<dbReference type="PANTHER" id="PTHR11097">
    <property type="entry name" value="EXOSOME COMPLEX EXONUCLEASE RIBOSOMAL RNA PROCESSING PROTEIN"/>
    <property type="match status" value="1"/>
</dbReference>
<evidence type="ECO:0000256" key="5">
    <source>
        <dbReference type="ARBA" id="ARBA00022552"/>
    </source>
</evidence>
<evidence type="ECO:0000256" key="4">
    <source>
        <dbReference type="ARBA" id="ARBA00022490"/>
    </source>
</evidence>
<evidence type="ECO:0000256" key="7">
    <source>
        <dbReference type="ARBA" id="ARBA00022884"/>
    </source>
</evidence>
<dbReference type="FunFam" id="3.30.230.70:FF:000017">
    <property type="entry name" value="Exosome complex component Rrp42"/>
    <property type="match status" value="1"/>
</dbReference>
<evidence type="ECO:0000256" key="3">
    <source>
        <dbReference type="ARBA" id="ARBA00006678"/>
    </source>
</evidence>
<sequence>MNSIKLNIQETYIKEYLALQKRSDGRGLTGFRDASLNINSIHTADGSSVIKIGNTAVVCGIKAELGIPKAESPDVGYLLVNVELPSLCYKKIRPGIPCDEAMETTSFLNEVCNNCKILDLQQLCICVDKLVWILSCDIYCLNYDGSVLDACFVALLSALQTVKLPEVKYDKETDEINVIEDYKFLKLNCLPVASTFGVFNDKYILADPTEEEEQLCISKFSVVTDGNLLFSLHKPGGNYIKDNQIQNCVKYAKIRAKTVHELIKSVQ</sequence>
<dbReference type="SUPFAM" id="SSF54211">
    <property type="entry name" value="Ribosomal protein S5 domain 2-like"/>
    <property type="match status" value="1"/>
</dbReference>
<reference evidence="13" key="1">
    <citation type="submission" date="2025-08" db="UniProtKB">
        <authorList>
            <consortium name="RefSeq"/>
        </authorList>
    </citation>
    <scope>IDENTIFICATION</scope>
    <source>
        <tissue evidence="13">Whole body</tissue>
    </source>
</reference>
<dbReference type="GO" id="GO:0071028">
    <property type="term" value="P:nuclear mRNA surveillance"/>
    <property type="evidence" value="ECO:0007669"/>
    <property type="project" value="TreeGrafter"/>
</dbReference>
<dbReference type="AlphaFoldDB" id="A0A8B8FXG3"/>
<dbReference type="GO" id="GO:0000177">
    <property type="term" value="C:cytoplasmic exosome (RNase complex)"/>
    <property type="evidence" value="ECO:0007669"/>
    <property type="project" value="TreeGrafter"/>
</dbReference>
<dbReference type="InterPro" id="IPR033196">
    <property type="entry name" value="Rrp43"/>
</dbReference>
<dbReference type="GO" id="GO:0005730">
    <property type="term" value="C:nucleolus"/>
    <property type="evidence" value="ECO:0007669"/>
    <property type="project" value="UniProtKB-SubCell"/>
</dbReference>
<dbReference type="GeneID" id="112686820"/>
<name>A0A8B8FXG3_9HEMI</name>
<dbReference type="GO" id="GO:0034473">
    <property type="term" value="P:U1 snRNA 3'-end processing"/>
    <property type="evidence" value="ECO:0007669"/>
    <property type="project" value="TreeGrafter"/>
</dbReference>
<dbReference type="CDD" id="cd11369">
    <property type="entry name" value="RNase_PH_RRP43"/>
    <property type="match status" value="1"/>
</dbReference>
<dbReference type="GO" id="GO:0034475">
    <property type="term" value="P:U4 snRNA 3'-end processing"/>
    <property type="evidence" value="ECO:0007669"/>
    <property type="project" value="TreeGrafter"/>
</dbReference>
<dbReference type="InterPro" id="IPR050590">
    <property type="entry name" value="Exosome_comp_Rrp42_subfam"/>
</dbReference>
<dbReference type="Proteomes" id="UP000694846">
    <property type="component" value="Unplaced"/>
</dbReference>
<keyword evidence="6" id="KW-0271">Exosome</keyword>
<dbReference type="RefSeq" id="XP_025415050.1">
    <property type="nucleotide sequence ID" value="XM_025559265.1"/>
</dbReference>
<keyword evidence="5" id="KW-0698">rRNA processing</keyword>
<dbReference type="Gene3D" id="3.30.230.70">
    <property type="entry name" value="GHMP Kinase, N-terminal domain"/>
    <property type="match status" value="1"/>
</dbReference>
<organism evidence="12 13">
    <name type="scientific">Sipha flava</name>
    <name type="common">yellow sugarcane aphid</name>
    <dbReference type="NCBI Taxonomy" id="143950"/>
    <lineage>
        <taxon>Eukaryota</taxon>
        <taxon>Metazoa</taxon>
        <taxon>Ecdysozoa</taxon>
        <taxon>Arthropoda</taxon>
        <taxon>Hexapoda</taxon>
        <taxon>Insecta</taxon>
        <taxon>Pterygota</taxon>
        <taxon>Neoptera</taxon>
        <taxon>Paraneoptera</taxon>
        <taxon>Hemiptera</taxon>
        <taxon>Sternorrhyncha</taxon>
        <taxon>Aphidomorpha</taxon>
        <taxon>Aphidoidea</taxon>
        <taxon>Aphididae</taxon>
        <taxon>Sipha</taxon>
    </lineage>
</organism>
<evidence type="ECO:0000256" key="9">
    <source>
        <dbReference type="ARBA" id="ARBA00030617"/>
    </source>
</evidence>
<dbReference type="Pfam" id="PF03725">
    <property type="entry name" value="RNase_PH_C"/>
    <property type="match status" value="1"/>
</dbReference>
<dbReference type="InterPro" id="IPR015847">
    <property type="entry name" value="ExoRNase_PH_dom2"/>
</dbReference>
<dbReference type="InterPro" id="IPR036345">
    <property type="entry name" value="ExoRNase_PH_dom2_sf"/>
</dbReference>
<comment type="subcellular location">
    <subcellularLocation>
        <location evidence="1">Cytoplasm</location>
    </subcellularLocation>
    <subcellularLocation>
        <location evidence="2">Nucleus</location>
        <location evidence="2">Nucleolus</location>
    </subcellularLocation>
</comment>
<dbReference type="InterPro" id="IPR027408">
    <property type="entry name" value="PNPase/RNase_PH_dom_sf"/>
</dbReference>
<dbReference type="GO" id="GO:0035925">
    <property type="term" value="F:mRNA 3'-UTR AU-rich region binding"/>
    <property type="evidence" value="ECO:0007669"/>
    <property type="project" value="TreeGrafter"/>
</dbReference>
<keyword evidence="4" id="KW-0963">Cytoplasm</keyword>
<gene>
    <name evidence="13" type="primary">LOC112686820</name>
</gene>
<comment type="similarity">
    <text evidence="3">Belongs to the RNase PH family.</text>
</comment>
<keyword evidence="8" id="KW-0539">Nucleus</keyword>
<evidence type="ECO:0000256" key="1">
    <source>
        <dbReference type="ARBA" id="ARBA00004496"/>
    </source>
</evidence>
<evidence type="ECO:0000256" key="2">
    <source>
        <dbReference type="ARBA" id="ARBA00004604"/>
    </source>
</evidence>
<dbReference type="GO" id="GO:0016075">
    <property type="term" value="P:rRNA catabolic process"/>
    <property type="evidence" value="ECO:0007669"/>
    <property type="project" value="TreeGrafter"/>
</dbReference>
<keyword evidence="7" id="KW-0694">RNA-binding</keyword>
<proteinExistence type="inferred from homology"/>
<dbReference type="SUPFAM" id="SSF55666">
    <property type="entry name" value="Ribonuclease PH domain 2-like"/>
    <property type="match status" value="1"/>
</dbReference>
<evidence type="ECO:0000259" key="10">
    <source>
        <dbReference type="Pfam" id="PF01138"/>
    </source>
</evidence>
<evidence type="ECO:0000313" key="13">
    <source>
        <dbReference type="RefSeq" id="XP_025415050.1"/>
    </source>
</evidence>
<keyword evidence="12" id="KW-1185">Reference proteome</keyword>
<evidence type="ECO:0000256" key="8">
    <source>
        <dbReference type="ARBA" id="ARBA00023242"/>
    </source>
</evidence>